<accession>A0A820J9W8</accession>
<dbReference type="Proteomes" id="UP000663844">
    <property type="component" value="Unassembled WGS sequence"/>
</dbReference>
<feature type="non-terminal residue" evidence="2">
    <location>
        <position position="1"/>
    </location>
</feature>
<keyword evidence="1" id="KW-1133">Transmembrane helix</keyword>
<gene>
    <name evidence="2" type="ORF">OXD698_LOCUS47051</name>
</gene>
<protein>
    <submittedName>
        <fullName evidence="2">Uncharacterized protein</fullName>
    </submittedName>
</protein>
<proteinExistence type="predicted"/>
<organism evidence="2 3">
    <name type="scientific">Adineta steineri</name>
    <dbReference type="NCBI Taxonomy" id="433720"/>
    <lineage>
        <taxon>Eukaryota</taxon>
        <taxon>Metazoa</taxon>
        <taxon>Spiralia</taxon>
        <taxon>Gnathifera</taxon>
        <taxon>Rotifera</taxon>
        <taxon>Eurotatoria</taxon>
        <taxon>Bdelloidea</taxon>
        <taxon>Adinetida</taxon>
        <taxon>Adinetidae</taxon>
        <taxon>Adineta</taxon>
    </lineage>
</organism>
<evidence type="ECO:0000313" key="3">
    <source>
        <dbReference type="Proteomes" id="UP000663844"/>
    </source>
</evidence>
<evidence type="ECO:0000313" key="2">
    <source>
        <dbReference type="EMBL" id="CAF4318762.1"/>
    </source>
</evidence>
<feature type="transmembrane region" description="Helical" evidence="1">
    <location>
        <begin position="6"/>
        <end position="28"/>
    </location>
</feature>
<keyword evidence="1" id="KW-0472">Membrane</keyword>
<evidence type="ECO:0000256" key="1">
    <source>
        <dbReference type="SAM" id="Phobius"/>
    </source>
</evidence>
<dbReference type="AlphaFoldDB" id="A0A820J9W8"/>
<dbReference type="EMBL" id="CAJOAZ010017750">
    <property type="protein sequence ID" value="CAF4318762.1"/>
    <property type="molecule type" value="Genomic_DNA"/>
</dbReference>
<name>A0A820J9W8_9BILA</name>
<keyword evidence="1" id="KW-0812">Transmembrane</keyword>
<comment type="caution">
    <text evidence="2">The sequence shown here is derived from an EMBL/GenBank/DDBJ whole genome shotgun (WGS) entry which is preliminary data.</text>
</comment>
<reference evidence="2" key="1">
    <citation type="submission" date="2021-02" db="EMBL/GenBank/DDBJ databases">
        <authorList>
            <person name="Nowell W R."/>
        </authorList>
    </citation>
    <scope>NUCLEOTIDE SEQUENCE</scope>
</reference>
<sequence length="31" mass="3315">IPLPQPTRAITCMISGIATISMAAQILLQVY</sequence>